<accession>A0A146G877</accession>
<feature type="domain" description="Polymerase/histidinol phosphatase N-terminal" evidence="9">
    <location>
        <begin position="7"/>
        <end position="74"/>
    </location>
</feature>
<evidence type="ECO:0000256" key="1">
    <source>
        <dbReference type="ARBA" id="ARBA00004496"/>
    </source>
</evidence>
<dbReference type="Pfam" id="PF01336">
    <property type="entry name" value="tRNA_anti-codon"/>
    <property type="match status" value="1"/>
</dbReference>
<dbReference type="InterPro" id="IPR041931">
    <property type="entry name" value="DNA_pol3_alpha_thumb_dom"/>
</dbReference>
<dbReference type="SUPFAM" id="SSF89550">
    <property type="entry name" value="PHP domain-like"/>
    <property type="match status" value="1"/>
</dbReference>
<evidence type="ECO:0000256" key="5">
    <source>
        <dbReference type="ARBA" id="ARBA00022695"/>
    </source>
</evidence>
<dbReference type="FunCoup" id="A0A146G877">
    <property type="interactions" value="358"/>
</dbReference>
<comment type="catalytic activity">
    <reaction evidence="8">
        <text>DNA(n) + a 2'-deoxyribonucleoside 5'-triphosphate = DNA(n+1) + diphosphate</text>
        <dbReference type="Rhea" id="RHEA:22508"/>
        <dbReference type="Rhea" id="RHEA-COMP:17339"/>
        <dbReference type="Rhea" id="RHEA-COMP:17340"/>
        <dbReference type="ChEBI" id="CHEBI:33019"/>
        <dbReference type="ChEBI" id="CHEBI:61560"/>
        <dbReference type="ChEBI" id="CHEBI:173112"/>
        <dbReference type="EC" id="2.7.7.7"/>
    </reaction>
</comment>
<dbReference type="GO" id="GO:0008408">
    <property type="term" value="F:3'-5' exonuclease activity"/>
    <property type="evidence" value="ECO:0007669"/>
    <property type="project" value="InterPro"/>
</dbReference>
<keyword evidence="7" id="KW-0239">DNA-directed DNA polymerase</keyword>
<evidence type="ECO:0000313" key="10">
    <source>
        <dbReference type="EMBL" id="GAT33114.1"/>
    </source>
</evidence>
<gene>
    <name evidence="10" type="ORF">TSACC_21523</name>
</gene>
<dbReference type="Gene3D" id="3.20.20.140">
    <property type="entry name" value="Metal-dependent hydrolases"/>
    <property type="match status" value="1"/>
</dbReference>
<dbReference type="InterPro" id="IPR040982">
    <property type="entry name" value="DNA_pol3_finger"/>
</dbReference>
<name>A0A146G877_TERSA</name>
<dbReference type="InterPro" id="IPR016195">
    <property type="entry name" value="Pol/histidinol_Pase-like"/>
</dbReference>
<dbReference type="CDD" id="cd04485">
    <property type="entry name" value="DnaE_OBF"/>
    <property type="match status" value="1"/>
</dbReference>
<dbReference type="Pfam" id="PF02811">
    <property type="entry name" value="PHP"/>
    <property type="match status" value="1"/>
</dbReference>
<sequence>MSGKSFVHLHCHTEYSLLDGAIRTKDLVKKAASLGMPAVAMTDHGNMFGTVEFFQAAQKAGVKPIVGCEAYVAPGSMLDKAAGSARDAAYHLTLLVQNAEGYSNLVKLISAAHLEGFYYKPRIDRELLAKHSDGLIALSGCLKGEVNHHILAGDGGKAREIAGLYRDIFGPERYFIELHDHGIDAQRRCNPELIKIAREMKLDLVAANDVHFLDRAHHESHDVMLCIGTGSMVLDEKRMRYATELYFKSRQEMEQLFGDIPEALDNTLKVAELCDFQMEFGKPKYPAFEPPAGVTREQYLRDLCWQGLRERYGNERAEKDEELRKRLEYELGVIEKTGFVSYFLIVWDFINYGKENDIPVGPGRGSAAGSLIAYVLRITDIDPLRYGLIFERFLNPERISPPDIDVDFCMERRGEVIDYVRRKYGERCVSQIVTFGTLGAKSVVRDVGRVLGWSYGDADRLAKMIPNELNITLSTAAEKSPELKAALETEPATRQLWDHASVLEGLCRNTGIHAAGVVIGDRPLDEYIPLCRGKDNEVISQYEMNALTELGMLKMDFLGLKTLTILQHAVRLIHEKNPGFDLAAIPTDDKETFDIYNRGETLGVFQMESGGITNCCKRFDVDKIDDIIAIGALYRPGPMQFIDDYIARKKGLNKIEYAHPLLAQVCADTYGIIVYQEQVQKAANILAGYSLGDADLLRRAMGKKDKEKMAKERVRFVEGCGKVNNIPPGTADAIFDFIAKFAEYGFNKSHSAAYGWVSYQTAFVKAHYPVEFMAALLTHDASTTDRLAVVIAECTRMGIKVLPPDVNSSFLFFTPELFGDQRAIRFGLASIKNVGAGAMQAVLEDREKNGPFTSLEDFCSRLDSRTVNRKILESLVKCGAFDGFKKNRAELFEDIEQAMAAAAAVQRDRASGQVSLFDAMDTAPQKSKGTARKVEPWPQNEILAHEKELLGYYITGHPLEAYAGHFDSIKVSKIADALQVEESATFKLAGLITSVERKFTKKDGRPFAIIALEDFTGQVELTAWDETYSENAELLVSGTVVAVSARLTRREESIRATANSFKPLKPKASARPVCLRLAHEKLSDASLASVLEAVKRHPGKRPLLLEFVRKDGPPVVIEADDDFSVGDEGALQRELAIFAA</sequence>
<dbReference type="EC" id="2.7.7.7" evidence="2"/>
<dbReference type="EMBL" id="BDCO01000002">
    <property type="protein sequence ID" value="GAT33114.1"/>
    <property type="molecule type" value="Genomic_DNA"/>
</dbReference>
<dbReference type="NCBIfam" id="NF004226">
    <property type="entry name" value="PRK05673.1"/>
    <property type="match status" value="1"/>
</dbReference>
<dbReference type="OrthoDB" id="9803237at2"/>
<keyword evidence="4" id="KW-0808">Transferase</keyword>
<evidence type="ECO:0000256" key="2">
    <source>
        <dbReference type="ARBA" id="ARBA00012417"/>
    </source>
</evidence>
<evidence type="ECO:0000256" key="4">
    <source>
        <dbReference type="ARBA" id="ARBA00022679"/>
    </source>
</evidence>
<dbReference type="Gene3D" id="1.10.10.1600">
    <property type="entry name" value="Bacterial DNA polymerase III alpha subunit, thumb domain"/>
    <property type="match status" value="1"/>
</dbReference>
<dbReference type="Pfam" id="PF14579">
    <property type="entry name" value="HHH_6"/>
    <property type="match status" value="1"/>
</dbReference>
<reference evidence="11" key="1">
    <citation type="journal article" date="2017" name="Genome Announc.">
        <title>Draft Genome Sequence of Terrimicrobium sacchariphilum NM-5T, a Facultative Anaerobic Soil Bacterium of the Class Spartobacteria.</title>
        <authorList>
            <person name="Qiu Y.L."/>
            <person name="Tourlousse D.M."/>
            <person name="Matsuura N."/>
            <person name="Ohashi A."/>
            <person name="Sekiguchi Y."/>
        </authorList>
    </citation>
    <scope>NUCLEOTIDE SEQUENCE [LARGE SCALE GENOMIC DNA]</scope>
    <source>
        <strain evidence="11">NM-5</strain>
    </source>
</reference>
<dbReference type="InterPro" id="IPR004013">
    <property type="entry name" value="PHP_dom"/>
</dbReference>
<dbReference type="InParanoid" id="A0A146G877"/>
<keyword evidence="6" id="KW-0235">DNA replication</keyword>
<comment type="caution">
    <text evidence="10">The sequence shown here is derived from an EMBL/GenBank/DDBJ whole genome shotgun (WGS) entry which is preliminary data.</text>
</comment>
<dbReference type="InterPro" id="IPR011708">
    <property type="entry name" value="DNA_pol3_alpha_NTPase_dom"/>
</dbReference>
<dbReference type="Pfam" id="PF07733">
    <property type="entry name" value="DNA_pol3_alpha"/>
    <property type="match status" value="1"/>
</dbReference>
<evidence type="ECO:0000259" key="9">
    <source>
        <dbReference type="SMART" id="SM00481"/>
    </source>
</evidence>
<dbReference type="RefSeq" id="WP_075078885.1">
    <property type="nucleotide sequence ID" value="NZ_BDCO01000002.1"/>
</dbReference>
<dbReference type="InterPro" id="IPR004365">
    <property type="entry name" value="NA-bd_OB_tRNA"/>
</dbReference>
<dbReference type="AlphaFoldDB" id="A0A146G877"/>
<evidence type="ECO:0000313" key="11">
    <source>
        <dbReference type="Proteomes" id="UP000076023"/>
    </source>
</evidence>
<dbReference type="NCBIfam" id="NF005298">
    <property type="entry name" value="PRK06826.1"/>
    <property type="match status" value="1"/>
</dbReference>
<evidence type="ECO:0000256" key="3">
    <source>
        <dbReference type="ARBA" id="ARBA00019114"/>
    </source>
</evidence>
<comment type="subcellular location">
    <subcellularLocation>
        <location evidence="1">Cytoplasm</location>
    </subcellularLocation>
</comment>
<dbReference type="PANTHER" id="PTHR32294:SF0">
    <property type="entry name" value="DNA POLYMERASE III SUBUNIT ALPHA"/>
    <property type="match status" value="1"/>
</dbReference>
<dbReference type="SMART" id="SM00481">
    <property type="entry name" value="POLIIIAc"/>
    <property type="match status" value="1"/>
</dbReference>
<dbReference type="Proteomes" id="UP000076023">
    <property type="component" value="Unassembled WGS sequence"/>
</dbReference>
<dbReference type="GO" id="GO:0003887">
    <property type="term" value="F:DNA-directed DNA polymerase activity"/>
    <property type="evidence" value="ECO:0007669"/>
    <property type="project" value="UniProtKB-KW"/>
</dbReference>
<organism evidence="10 11">
    <name type="scientific">Terrimicrobium sacchariphilum</name>
    <dbReference type="NCBI Taxonomy" id="690879"/>
    <lineage>
        <taxon>Bacteria</taxon>
        <taxon>Pseudomonadati</taxon>
        <taxon>Verrucomicrobiota</taxon>
        <taxon>Terrimicrobiia</taxon>
        <taxon>Terrimicrobiales</taxon>
        <taxon>Terrimicrobiaceae</taxon>
        <taxon>Terrimicrobium</taxon>
    </lineage>
</organism>
<dbReference type="InterPro" id="IPR004805">
    <property type="entry name" value="DnaE2/DnaE/PolC"/>
</dbReference>
<proteinExistence type="predicted"/>
<dbReference type="SUPFAM" id="SSF160975">
    <property type="entry name" value="AF1531-like"/>
    <property type="match status" value="1"/>
</dbReference>
<keyword evidence="11" id="KW-1185">Reference proteome</keyword>
<dbReference type="GO" id="GO:0005737">
    <property type="term" value="C:cytoplasm"/>
    <property type="evidence" value="ECO:0007669"/>
    <property type="project" value="UniProtKB-SubCell"/>
</dbReference>
<evidence type="ECO:0000256" key="6">
    <source>
        <dbReference type="ARBA" id="ARBA00022705"/>
    </source>
</evidence>
<dbReference type="CDD" id="cd12113">
    <property type="entry name" value="PHP_PolIIIA_DnaE3"/>
    <property type="match status" value="1"/>
</dbReference>
<evidence type="ECO:0000256" key="7">
    <source>
        <dbReference type="ARBA" id="ARBA00022932"/>
    </source>
</evidence>
<dbReference type="GO" id="GO:0006260">
    <property type="term" value="P:DNA replication"/>
    <property type="evidence" value="ECO:0007669"/>
    <property type="project" value="UniProtKB-KW"/>
</dbReference>
<dbReference type="Gene3D" id="1.10.150.870">
    <property type="match status" value="1"/>
</dbReference>
<dbReference type="GO" id="GO:0003676">
    <property type="term" value="F:nucleic acid binding"/>
    <property type="evidence" value="ECO:0007669"/>
    <property type="project" value="InterPro"/>
</dbReference>
<dbReference type="NCBIfam" id="TIGR00594">
    <property type="entry name" value="polc"/>
    <property type="match status" value="1"/>
</dbReference>
<evidence type="ECO:0000256" key="8">
    <source>
        <dbReference type="ARBA" id="ARBA00049244"/>
    </source>
</evidence>
<dbReference type="InterPro" id="IPR003141">
    <property type="entry name" value="Pol/His_phosphatase_N"/>
</dbReference>
<protein>
    <recommendedName>
        <fullName evidence="3">DNA polymerase III subunit alpha</fullName>
        <ecNumber evidence="2">2.7.7.7</ecNumber>
    </recommendedName>
</protein>
<dbReference type="Pfam" id="PF17657">
    <property type="entry name" value="DNA_pol3_finger"/>
    <property type="match status" value="1"/>
</dbReference>
<keyword evidence="5" id="KW-0548">Nucleotidyltransferase</keyword>
<dbReference type="InterPro" id="IPR029460">
    <property type="entry name" value="DNAPol_HHH"/>
</dbReference>
<dbReference type="PANTHER" id="PTHR32294">
    <property type="entry name" value="DNA POLYMERASE III SUBUNIT ALPHA"/>
    <property type="match status" value="1"/>
</dbReference>
<dbReference type="STRING" id="690879.TSACC_21523"/>